<dbReference type="GO" id="GO:0006508">
    <property type="term" value="P:proteolysis"/>
    <property type="evidence" value="ECO:0007669"/>
    <property type="project" value="InterPro"/>
</dbReference>
<dbReference type="RefSeq" id="WP_174405158.1">
    <property type="nucleotide sequence ID" value="NZ_BLVO01000013.1"/>
</dbReference>
<feature type="chain" id="PRO_5029837109" evidence="1">
    <location>
        <begin position="19"/>
        <end position="514"/>
    </location>
</feature>
<dbReference type="Pfam" id="PF13365">
    <property type="entry name" value="Trypsin_2"/>
    <property type="match status" value="1"/>
</dbReference>
<dbReference type="GO" id="GO:0004252">
    <property type="term" value="F:serine-type endopeptidase activity"/>
    <property type="evidence" value="ECO:0007669"/>
    <property type="project" value="InterPro"/>
</dbReference>
<name>A0A7J0BIL6_9BACT</name>
<evidence type="ECO:0000313" key="2">
    <source>
        <dbReference type="EMBL" id="GFM33500.1"/>
    </source>
</evidence>
<dbReference type="PRINTS" id="PR00834">
    <property type="entry name" value="PROTEASES2C"/>
</dbReference>
<comment type="caution">
    <text evidence="2">The sequence shown here is derived from an EMBL/GenBank/DDBJ whole genome shotgun (WGS) entry which is preliminary data.</text>
</comment>
<dbReference type="PROSITE" id="PS51257">
    <property type="entry name" value="PROKAR_LIPOPROTEIN"/>
    <property type="match status" value="1"/>
</dbReference>
<dbReference type="PANTHER" id="PTHR43019">
    <property type="entry name" value="SERINE ENDOPROTEASE DEGS"/>
    <property type="match status" value="1"/>
</dbReference>
<feature type="signal peptide" evidence="1">
    <location>
        <begin position="1"/>
        <end position="18"/>
    </location>
</feature>
<dbReference type="Proteomes" id="UP000503840">
    <property type="component" value="Unassembled WGS sequence"/>
</dbReference>
<dbReference type="PANTHER" id="PTHR43019:SF23">
    <property type="entry name" value="PROTEASE DO-LIKE 5, CHLOROPLASTIC"/>
    <property type="match status" value="1"/>
</dbReference>
<dbReference type="Gene3D" id="2.40.10.120">
    <property type="match status" value="1"/>
</dbReference>
<protein>
    <submittedName>
        <fullName evidence="2">Uncharacterized protein</fullName>
    </submittedName>
</protein>
<keyword evidence="3" id="KW-1185">Reference proteome</keyword>
<reference evidence="2 3" key="1">
    <citation type="submission" date="2020-05" db="EMBL/GenBank/DDBJ databases">
        <title>Draft genome sequence of Desulfovibrio sp. strain HN2T.</title>
        <authorList>
            <person name="Ueno A."/>
            <person name="Tamazawa S."/>
            <person name="Tamamura S."/>
            <person name="Murakami T."/>
            <person name="Kiyama T."/>
            <person name="Inomata H."/>
            <person name="Amano Y."/>
            <person name="Miyakawa K."/>
            <person name="Tamaki H."/>
            <person name="Naganuma T."/>
            <person name="Kaneko K."/>
        </authorList>
    </citation>
    <scope>NUCLEOTIDE SEQUENCE [LARGE SCALE GENOMIC DNA]</scope>
    <source>
        <strain evidence="2 3">HN2</strain>
    </source>
</reference>
<dbReference type="EMBL" id="BLVO01000013">
    <property type="protein sequence ID" value="GFM33500.1"/>
    <property type="molecule type" value="Genomic_DNA"/>
</dbReference>
<accession>A0A7J0BIL6</accession>
<proteinExistence type="predicted"/>
<gene>
    <name evidence="2" type="ORF">DSM101010T_18650</name>
</gene>
<dbReference type="InterPro" id="IPR001940">
    <property type="entry name" value="Peptidase_S1C"/>
</dbReference>
<organism evidence="2 3">
    <name type="scientific">Desulfovibrio subterraneus</name>
    <dbReference type="NCBI Taxonomy" id="2718620"/>
    <lineage>
        <taxon>Bacteria</taxon>
        <taxon>Pseudomonadati</taxon>
        <taxon>Thermodesulfobacteriota</taxon>
        <taxon>Desulfovibrionia</taxon>
        <taxon>Desulfovibrionales</taxon>
        <taxon>Desulfovibrionaceae</taxon>
        <taxon>Desulfovibrio</taxon>
    </lineage>
</organism>
<evidence type="ECO:0000313" key="3">
    <source>
        <dbReference type="Proteomes" id="UP000503840"/>
    </source>
</evidence>
<dbReference type="SUPFAM" id="SSF50494">
    <property type="entry name" value="Trypsin-like serine proteases"/>
    <property type="match status" value="1"/>
</dbReference>
<dbReference type="AlphaFoldDB" id="A0A7J0BIL6"/>
<sequence>MRRCVLLLILLFMVGCKATMVGTNAESISDIENKQVVGDQRVVFVSYDEAIDIAEEVASLKFRSVKVNKARNGIVVHTYDPMYGAFIGRIEPVVLYIPKTQEYGITFLMYGKGDGFWDGTLTPKTFLKAFYKELEDYLEFNDIENTVYTQAEYTQSKGVPVEKASASIPHDPQAFAFWLTKRADRDPMEGVYEDSAGDFTLGIYATPKDRQYKFKAVILESRDRKWKVGEILIKFKKLVPGSVCLSRIQDKQGTESGIAWKVERNSIVSLRKPHGDVALYRESDADLLGTGGATASQGEGPVMRVGDEEYRLISSGSVWVVGPKYLVTAEHVVDSDYDYFVFEGDEIRQVRVVATDKDLDLAVLKLMEGTFQAPPIPLRKQAKIPNGTPVLAMGFPELGTLGTEIKITAGIVNAQTGYAGKSQQYQISAEIHHGNSGGPVVDDCGNVMGVVSSGISKMVMDNVSFVVKYQFLKAFMESHNVDFTERESVKPLSAVEVFERYSKSVMLILATDKK</sequence>
<keyword evidence="1" id="KW-0732">Signal</keyword>
<evidence type="ECO:0000256" key="1">
    <source>
        <dbReference type="SAM" id="SignalP"/>
    </source>
</evidence>
<dbReference type="InterPro" id="IPR009003">
    <property type="entry name" value="Peptidase_S1_PA"/>
</dbReference>